<dbReference type="GO" id="GO:0020037">
    <property type="term" value="F:heme binding"/>
    <property type="evidence" value="ECO:0007669"/>
    <property type="project" value="InterPro"/>
</dbReference>
<proteinExistence type="inferred from homology"/>
<evidence type="ECO:0000256" key="6">
    <source>
        <dbReference type="ARBA" id="ARBA00022692"/>
    </source>
</evidence>
<dbReference type="InterPro" id="IPR001128">
    <property type="entry name" value="Cyt_P450"/>
</dbReference>
<evidence type="ECO:0000256" key="5">
    <source>
        <dbReference type="ARBA" id="ARBA00022617"/>
    </source>
</evidence>
<organism evidence="18 19">
    <name type="scientific">Podospora australis</name>
    <dbReference type="NCBI Taxonomy" id="1536484"/>
    <lineage>
        <taxon>Eukaryota</taxon>
        <taxon>Fungi</taxon>
        <taxon>Dikarya</taxon>
        <taxon>Ascomycota</taxon>
        <taxon>Pezizomycotina</taxon>
        <taxon>Sordariomycetes</taxon>
        <taxon>Sordariomycetidae</taxon>
        <taxon>Sordariales</taxon>
        <taxon>Podosporaceae</taxon>
        <taxon>Podospora</taxon>
    </lineage>
</organism>
<comment type="subcellular location">
    <subcellularLocation>
        <location evidence="2">Membrane</location>
        <topology evidence="2">Single-pass membrane protein</topology>
    </subcellularLocation>
</comment>
<keyword evidence="6 17" id="KW-0812">Transmembrane</keyword>
<evidence type="ECO:0000256" key="17">
    <source>
        <dbReference type="SAM" id="Phobius"/>
    </source>
</evidence>
<evidence type="ECO:0000256" key="10">
    <source>
        <dbReference type="ARBA" id="ARBA00023004"/>
    </source>
</evidence>
<reference evidence="18" key="1">
    <citation type="journal article" date="2023" name="Mol. Phylogenet. Evol.">
        <title>Genome-scale phylogeny and comparative genomics of the fungal order Sordariales.</title>
        <authorList>
            <person name="Hensen N."/>
            <person name="Bonometti L."/>
            <person name="Westerberg I."/>
            <person name="Brannstrom I.O."/>
            <person name="Guillou S."/>
            <person name="Cros-Aarteil S."/>
            <person name="Calhoun S."/>
            <person name="Haridas S."/>
            <person name="Kuo A."/>
            <person name="Mondo S."/>
            <person name="Pangilinan J."/>
            <person name="Riley R."/>
            <person name="LaButti K."/>
            <person name="Andreopoulos B."/>
            <person name="Lipzen A."/>
            <person name="Chen C."/>
            <person name="Yan M."/>
            <person name="Daum C."/>
            <person name="Ng V."/>
            <person name="Clum A."/>
            <person name="Steindorff A."/>
            <person name="Ohm R.A."/>
            <person name="Martin F."/>
            <person name="Silar P."/>
            <person name="Natvig D.O."/>
            <person name="Lalanne C."/>
            <person name="Gautier V."/>
            <person name="Ament-Velasquez S.L."/>
            <person name="Kruys A."/>
            <person name="Hutchinson M.I."/>
            <person name="Powell A.J."/>
            <person name="Barry K."/>
            <person name="Miller A.N."/>
            <person name="Grigoriev I.V."/>
            <person name="Debuchy R."/>
            <person name="Gladieux P."/>
            <person name="Hiltunen Thoren M."/>
            <person name="Johannesson H."/>
        </authorList>
    </citation>
    <scope>NUCLEOTIDE SEQUENCE</scope>
    <source>
        <strain evidence="18">PSN309</strain>
    </source>
</reference>
<protein>
    <recommendedName>
        <fullName evidence="14">Cytochrome P450 monooxygenase ABA1</fullName>
    </recommendedName>
    <alternativeName>
        <fullName evidence="15">Abscisic acid biosynthesis protein 1</fullName>
    </alternativeName>
    <alternativeName>
        <fullName evidence="13">Cytochrome P450 monooxygenase aba1</fullName>
    </alternativeName>
</protein>
<evidence type="ECO:0000256" key="16">
    <source>
        <dbReference type="PIRSR" id="PIRSR602403-1"/>
    </source>
</evidence>
<evidence type="ECO:0000256" key="4">
    <source>
        <dbReference type="ARBA" id="ARBA00010617"/>
    </source>
</evidence>
<dbReference type="CDD" id="cd11060">
    <property type="entry name" value="CYP57A1-like"/>
    <property type="match status" value="1"/>
</dbReference>
<evidence type="ECO:0000313" key="18">
    <source>
        <dbReference type="EMBL" id="KAK4182383.1"/>
    </source>
</evidence>
<comment type="caution">
    <text evidence="18">The sequence shown here is derived from an EMBL/GenBank/DDBJ whole genome shotgun (WGS) entry which is preliminary data.</text>
</comment>
<dbReference type="InterPro" id="IPR050121">
    <property type="entry name" value="Cytochrome_P450_monoxygenase"/>
</dbReference>
<evidence type="ECO:0000256" key="12">
    <source>
        <dbReference type="ARBA" id="ARBA00023033"/>
    </source>
</evidence>
<dbReference type="InterPro" id="IPR036396">
    <property type="entry name" value="Cyt_P450_sf"/>
</dbReference>
<feature type="binding site" description="axial binding residue" evidence="16">
    <location>
        <position position="448"/>
    </location>
    <ligand>
        <name>heme</name>
        <dbReference type="ChEBI" id="CHEBI:30413"/>
    </ligand>
    <ligandPart>
        <name>Fe</name>
        <dbReference type="ChEBI" id="CHEBI:18248"/>
    </ligandPart>
</feature>
<evidence type="ECO:0000256" key="15">
    <source>
        <dbReference type="ARBA" id="ARBA00079990"/>
    </source>
</evidence>
<comment type="pathway">
    <text evidence="3">Hormone biosynthesis.</text>
</comment>
<dbReference type="SUPFAM" id="SSF48264">
    <property type="entry name" value="Cytochrome P450"/>
    <property type="match status" value="1"/>
</dbReference>
<dbReference type="EMBL" id="MU864668">
    <property type="protein sequence ID" value="KAK4182383.1"/>
    <property type="molecule type" value="Genomic_DNA"/>
</dbReference>
<accession>A0AAN6WIR8</accession>
<dbReference type="InterPro" id="IPR002403">
    <property type="entry name" value="Cyt_P450_E_grp-IV"/>
</dbReference>
<keyword evidence="8 17" id="KW-1133">Transmembrane helix</keyword>
<dbReference type="AlphaFoldDB" id="A0AAN6WIR8"/>
<dbReference type="GO" id="GO:0016705">
    <property type="term" value="F:oxidoreductase activity, acting on paired donors, with incorporation or reduction of molecular oxygen"/>
    <property type="evidence" value="ECO:0007669"/>
    <property type="project" value="InterPro"/>
</dbReference>
<dbReference type="FunFam" id="1.10.630.10:FF:000076">
    <property type="entry name" value="Cytochrome P450 monooxygenase"/>
    <property type="match status" value="1"/>
</dbReference>
<dbReference type="PRINTS" id="PR00465">
    <property type="entry name" value="EP450IV"/>
</dbReference>
<dbReference type="GO" id="GO:0016020">
    <property type="term" value="C:membrane"/>
    <property type="evidence" value="ECO:0007669"/>
    <property type="project" value="UniProtKB-SubCell"/>
</dbReference>
<gene>
    <name evidence="18" type="ORF">QBC35DRAFT_518857</name>
</gene>
<sequence>MSTLTLLKHYLLPYFPHILFISFITWHIHAWYRLRHIPGPFFGSFSHLYKLYAWSTGHQAHIYAALAEKYNSTLIRIAPNELISSDPEFVRKMAGARSLYTKSAWYDPLRLDPDGRNLFVMTDNVAHGKLRAKLSWGYSGKENPNLEQDIDGIVQQFVDYFRVKGYISTETETRRVDMVKAAGYFTLDFITKISYGNAFGYLERDEDVFGYMEIVKKVTPTLVLFSEWPVLAKIFLNPVMLRLFGPKRTDERGLGKLLGVAQEVVAERFAPGAKDKQDMLGAFIRHGVTQRECEYEIPFQISAGADTTANAVRGTLLHLAATHHAYHRLQKEMDEGIAQGRISSPITMEEAKQLPYLQAVIYEGLRLSMPLVGIVLKVVPAGGDTIAGHFVPGGTWVGHNAIQLQRRADVYGEDYDVFRPERWLADPSHRKFMVDTVEMLFGHGRWQCLGKQMAFMELNKVFVELLRRYDFQVMYPKTPIKETNYSVVFHEDMWMRVTERFTTQECGGLLSTTAFLSSA</sequence>
<evidence type="ECO:0000256" key="1">
    <source>
        <dbReference type="ARBA" id="ARBA00001971"/>
    </source>
</evidence>
<dbReference type="Pfam" id="PF00067">
    <property type="entry name" value="p450"/>
    <property type="match status" value="1"/>
</dbReference>
<dbReference type="Gene3D" id="1.10.630.10">
    <property type="entry name" value="Cytochrome P450"/>
    <property type="match status" value="1"/>
</dbReference>
<keyword evidence="12" id="KW-0503">Monooxygenase</keyword>
<dbReference type="Proteomes" id="UP001302126">
    <property type="component" value="Unassembled WGS sequence"/>
</dbReference>
<evidence type="ECO:0000256" key="2">
    <source>
        <dbReference type="ARBA" id="ARBA00004167"/>
    </source>
</evidence>
<evidence type="ECO:0000256" key="14">
    <source>
        <dbReference type="ARBA" id="ARBA00068222"/>
    </source>
</evidence>
<dbReference type="GO" id="GO:0004497">
    <property type="term" value="F:monooxygenase activity"/>
    <property type="evidence" value="ECO:0007669"/>
    <property type="project" value="UniProtKB-KW"/>
</dbReference>
<keyword evidence="19" id="KW-1185">Reference proteome</keyword>
<keyword evidence="10 16" id="KW-0408">Iron</keyword>
<reference evidence="18" key="2">
    <citation type="submission" date="2023-05" db="EMBL/GenBank/DDBJ databases">
        <authorList>
            <consortium name="Lawrence Berkeley National Laboratory"/>
            <person name="Steindorff A."/>
            <person name="Hensen N."/>
            <person name="Bonometti L."/>
            <person name="Westerberg I."/>
            <person name="Brannstrom I.O."/>
            <person name="Guillou S."/>
            <person name="Cros-Aarteil S."/>
            <person name="Calhoun S."/>
            <person name="Haridas S."/>
            <person name="Kuo A."/>
            <person name="Mondo S."/>
            <person name="Pangilinan J."/>
            <person name="Riley R."/>
            <person name="Labutti K."/>
            <person name="Andreopoulos B."/>
            <person name="Lipzen A."/>
            <person name="Chen C."/>
            <person name="Yanf M."/>
            <person name="Daum C."/>
            <person name="Ng V."/>
            <person name="Clum A."/>
            <person name="Ohm R."/>
            <person name="Martin F."/>
            <person name="Silar P."/>
            <person name="Natvig D."/>
            <person name="Lalanne C."/>
            <person name="Gautier V."/>
            <person name="Ament-Velasquez S.L."/>
            <person name="Kruys A."/>
            <person name="Hutchinson M.I."/>
            <person name="Powell A.J."/>
            <person name="Barry K."/>
            <person name="Miller A.N."/>
            <person name="Grigoriev I.V."/>
            <person name="Debuchy R."/>
            <person name="Gladieux P."/>
            <person name="Thoren M.H."/>
            <person name="Johannesson H."/>
        </authorList>
    </citation>
    <scope>NUCLEOTIDE SEQUENCE</scope>
    <source>
        <strain evidence="18">PSN309</strain>
    </source>
</reference>
<dbReference type="PANTHER" id="PTHR24305">
    <property type="entry name" value="CYTOCHROME P450"/>
    <property type="match status" value="1"/>
</dbReference>
<evidence type="ECO:0000256" key="11">
    <source>
        <dbReference type="ARBA" id="ARBA00023026"/>
    </source>
</evidence>
<evidence type="ECO:0000256" key="7">
    <source>
        <dbReference type="ARBA" id="ARBA00022723"/>
    </source>
</evidence>
<dbReference type="PRINTS" id="PR00385">
    <property type="entry name" value="P450"/>
</dbReference>
<comment type="similarity">
    <text evidence="4">Belongs to the cytochrome P450 family.</text>
</comment>
<keyword evidence="17" id="KW-0472">Membrane</keyword>
<dbReference type="GO" id="GO:0005506">
    <property type="term" value="F:iron ion binding"/>
    <property type="evidence" value="ECO:0007669"/>
    <property type="project" value="InterPro"/>
</dbReference>
<dbReference type="PANTHER" id="PTHR24305:SF77">
    <property type="entry name" value="CYTOCHROME P450 MONOOXYGENASE"/>
    <property type="match status" value="1"/>
</dbReference>
<keyword evidence="5 16" id="KW-0349">Heme</keyword>
<comment type="cofactor">
    <cofactor evidence="1 16">
        <name>heme</name>
        <dbReference type="ChEBI" id="CHEBI:30413"/>
    </cofactor>
</comment>
<name>A0AAN6WIR8_9PEZI</name>
<keyword evidence="11" id="KW-0843">Virulence</keyword>
<evidence type="ECO:0000256" key="3">
    <source>
        <dbReference type="ARBA" id="ARBA00004972"/>
    </source>
</evidence>
<keyword evidence="7 16" id="KW-0479">Metal-binding</keyword>
<evidence type="ECO:0000256" key="9">
    <source>
        <dbReference type="ARBA" id="ARBA00023002"/>
    </source>
</evidence>
<evidence type="ECO:0000313" key="19">
    <source>
        <dbReference type="Proteomes" id="UP001302126"/>
    </source>
</evidence>
<evidence type="ECO:0000256" key="8">
    <source>
        <dbReference type="ARBA" id="ARBA00022989"/>
    </source>
</evidence>
<feature type="transmembrane region" description="Helical" evidence="17">
    <location>
        <begin position="12"/>
        <end position="32"/>
    </location>
</feature>
<keyword evidence="9" id="KW-0560">Oxidoreductase</keyword>
<evidence type="ECO:0000256" key="13">
    <source>
        <dbReference type="ARBA" id="ARBA00067672"/>
    </source>
</evidence>